<dbReference type="EMBL" id="KI546101">
    <property type="protein sequence ID" value="EST45143.1"/>
    <property type="molecule type" value="Genomic_DNA"/>
</dbReference>
<gene>
    <name evidence="1" type="ORF">SS50377_15166</name>
    <name evidence="2" type="ORF">SS50377_25597</name>
</gene>
<dbReference type="EMBL" id="AUWU02000005">
    <property type="protein sequence ID" value="KAH0573477.1"/>
    <property type="molecule type" value="Genomic_DNA"/>
</dbReference>
<name>V6LLA0_9EUKA</name>
<proteinExistence type="predicted"/>
<keyword evidence="3" id="KW-1185">Reference proteome</keyword>
<reference evidence="1 2" key="1">
    <citation type="journal article" date="2014" name="PLoS Genet.">
        <title>The Genome of Spironucleus salmonicida Highlights a Fish Pathogen Adapted to Fluctuating Environments.</title>
        <authorList>
            <person name="Xu F."/>
            <person name="Jerlstrom-Hultqvist J."/>
            <person name="Einarsson E."/>
            <person name="Astvaldsson A."/>
            <person name="Svard S.G."/>
            <person name="Andersson J.O."/>
        </authorList>
    </citation>
    <scope>NUCLEOTIDE SEQUENCE</scope>
    <source>
        <strain evidence="2">ATCC 50377</strain>
    </source>
</reference>
<evidence type="ECO:0000313" key="1">
    <source>
        <dbReference type="EMBL" id="EST45143.1"/>
    </source>
</evidence>
<evidence type="ECO:0000313" key="2">
    <source>
        <dbReference type="EMBL" id="KAH0573477.1"/>
    </source>
</evidence>
<reference evidence="2" key="2">
    <citation type="submission" date="2020-12" db="EMBL/GenBank/DDBJ databases">
        <title>New Spironucleus salmonicida genome in near-complete chromosomes.</title>
        <authorList>
            <person name="Xu F."/>
            <person name="Kurt Z."/>
            <person name="Jimenez-Gonzalez A."/>
            <person name="Astvaldsson A."/>
            <person name="Andersson J.O."/>
            <person name="Svard S.G."/>
        </authorList>
    </citation>
    <scope>NUCLEOTIDE SEQUENCE</scope>
    <source>
        <strain evidence="2">ATCC 50377</strain>
    </source>
</reference>
<organism evidence="1">
    <name type="scientific">Spironucleus salmonicida</name>
    <dbReference type="NCBI Taxonomy" id="348837"/>
    <lineage>
        <taxon>Eukaryota</taxon>
        <taxon>Metamonada</taxon>
        <taxon>Diplomonadida</taxon>
        <taxon>Hexamitidae</taxon>
        <taxon>Hexamitinae</taxon>
        <taxon>Spironucleus</taxon>
    </lineage>
</organism>
<dbReference type="Proteomes" id="UP000018208">
    <property type="component" value="Unassembled WGS sequence"/>
</dbReference>
<accession>V6LLA0</accession>
<sequence>MSSHQLTFDPLSIHILDRTAALIHFAILSKHTNSLHFFDFNTSQQSLSETRKILLNNPVISSFFNSKQILILQNSSLTIYQLSGQLREVELSFTPHQIFQNYITSKSGQIFIFNSQFDINLIAKLALPPLQVLRLNDQILTISLLQAQRFEIQPNDSLKEILNLRVNCRAATTKNDKIVFASENKIYEFGTEIKEVKIEVGVNVMHLDCFGELSGKCWFRDKEIGSGFGSVVSCCEGVDCQIFGFQSWELGIWW</sequence>
<protein>
    <submittedName>
        <fullName evidence="1">Uncharacterized protein</fullName>
    </submittedName>
</protein>
<dbReference type="VEuPathDB" id="GiardiaDB:SS50377_25597"/>
<dbReference type="AlphaFoldDB" id="V6LLA0"/>
<evidence type="ECO:0000313" key="3">
    <source>
        <dbReference type="Proteomes" id="UP000018208"/>
    </source>
</evidence>